<keyword evidence="1" id="KW-0732">Signal</keyword>
<feature type="region of interest" description="Disordered" evidence="3">
    <location>
        <begin position="1843"/>
        <end position="1927"/>
    </location>
</feature>
<comment type="caution">
    <text evidence="4">The sequence shown here is derived from an EMBL/GenBank/DDBJ whole genome shotgun (WGS) entry which is preliminary data.</text>
</comment>
<dbReference type="PANTHER" id="PTHR10199:SF119">
    <property type="entry name" value="RE20510P"/>
    <property type="match status" value="1"/>
</dbReference>
<name>A0ABQ6HCL4_9GAMM</name>
<feature type="compositionally biased region" description="Acidic residues" evidence="3">
    <location>
        <begin position="751"/>
        <end position="767"/>
    </location>
</feature>
<feature type="compositionally biased region" description="Acidic residues" evidence="3">
    <location>
        <begin position="435"/>
        <end position="452"/>
    </location>
</feature>
<evidence type="ECO:0000256" key="2">
    <source>
        <dbReference type="ARBA" id="ARBA00022837"/>
    </source>
</evidence>
<feature type="compositionally biased region" description="Acidic residues" evidence="3">
    <location>
        <begin position="463"/>
        <end position="478"/>
    </location>
</feature>
<feature type="compositionally biased region" description="Acidic residues" evidence="3">
    <location>
        <begin position="503"/>
        <end position="551"/>
    </location>
</feature>
<feature type="compositionally biased region" description="Acidic residues" evidence="3">
    <location>
        <begin position="642"/>
        <end position="670"/>
    </location>
</feature>
<evidence type="ECO:0000313" key="4">
    <source>
        <dbReference type="EMBL" id="GLX85826.1"/>
    </source>
</evidence>
<keyword evidence="2" id="KW-0106">Calcium</keyword>
<feature type="region of interest" description="Disordered" evidence="3">
    <location>
        <begin position="320"/>
        <end position="834"/>
    </location>
</feature>
<proteinExistence type="predicted"/>
<protein>
    <recommendedName>
        <fullName evidence="6">Thrombospondin type 3 repeat-containing protein</fullName>
    </recommendedName>
</protein>
<dbReference type="PROSITE" id="PS51257">
    <property type="entry name" value="PROKAR_LIPOPROTEIN"/>
    <property type="match status" value="1"/>
</dbReference>
<evidence type="ECO:0000313" key="5">
    <source>
        <dbReference type="Proteomes" id="UP001157134"/>
    </source>
</evidence>
<feature type="compositionally biased region" description="Acidic residues" evidence="3">
    <location>
        <begin position="715"/>
        <end position="743"/>
    </location>
</feature>
<evidence type="ECO:0000256" key="3">
    <source>
        <dbReference type="SAM" id="MobiDB-lite"/>
    </source>
</evidence>
<dbReference type="Pfam" id="PF02412">
    <property type="entry name" value="TSP_3"/>
    <property type="match status" value="5"/>
</dbReference>
<accession>A0ABQ6HCL4</accession>
<keyword evidence="5" id="KW-1185">Reference proteome</keyword>
<feature type="compositionally biased region" description="Polar residues" evidence="3">
    <location>
        <begin position="623"/>
        <end position="641"/>
    </location>
</feature>
<gene>
    <name evidence="4" type="ORF">tloyanaT_20780</name>
</gene>
<reference evidence="4 5" key="1">
    <citation type="submission" date="2023-03" db="EMBL/GenBank/DDBJ databases">
        <title>Thalassotalea loyana LMG 22536T draft genome sequence.</title>
        <authorList>
            <person name="Sawabe T."/>
        </authorList>
    </citation>
    <scope>NUCLEOTIDE SEQUENCE [LARGE SCALE GENOMIC DNA]</scope>
    <source>
        <strain evidence="4 5">LMG 22536</strain>
    </source>
</reference>
<feature type="compositionally biased region" description="Acidic residues" evidence="3">
    <location>
        <begin position="1897"/>
        <end position="1921"/>
    </location>
</feature>
<feature type="compositionally biased region" description="Acidic residues" evidence="3">
    <location>
        <begin position="2382"/>
        <end position="2402"/>
    </location>
</feature>
<feature type="compositionally biased region" description="Acidic residues" evidence="3">
    <location>
        <begin position="1845"/>
        <end position="1873"/>
    </location>
</feature>
<feature type="region of interest" description="Disordered" evidence="3">
    <location>
        <begin position="2382"/>
        <end position="2411"/>
    </location>
</feature>
<evidence type="ECO:0000256" key="1">
    <source>
        <dbReference type="ARBA" id="ARBA00022729"/>
    </source>
</evidence>
<feature type="compositionally biased region" description="Acidic residues" evidence="3">
    <location>
        <begin position="394"/>
        <end position="428"/>
    </location>
</feature>
<sequence length="2411" mass="263994">MDLLKKIIPSLKVILLFGSLSFITSCSDSNDDVTDIVVPEPPAPPEPETVSFSGGGVKGPMALAEVNVYQIDPTAEDFKGDIVGTGSTNAQAQIENLTLTPPLSPPYLLEITAIEGTIDITTGLSPVITQVSTLLTQQMIDDQIAIYATPLTDMTVSLIFKNADSDEAPYTGNNDGDTTLEEIMAAMPAAQSQVKSTLGFGLDDDVDIFTTPPLIDDSTDSADAQASTTAYRSAVEALTAIVFEMQQLSGDGDTTTDAIIDDMAADLSDGMIDGEVDGEETASYPEEALDVLAQDPATLPIPNDPEGRTVSDVKDVVVGETEQTGQDDTDTTEFENSDEEIVVKPAETSPDIDGDGVLNSDDAFPESAAADTDTDNDGTPDVSYFVVDGVRTEDIDEANSDPDDDNDGVADENDDFPLDDTEFLDTDQDGVGNNADDDDDGDGVVDTDDDFPLDSTRSNAIDQDNDGWPEGQDSDDNDSAVPEGDFVDTDGDGLADSGGLAPDPDDDNDGVSDADDAFPLDATESNDQDNDGIGDNTDTDIDGDNVPNDDDLFPRNPQESIDTDLDGIGNNSDLDDDGDDLTDEQEALIGTDPLDSDTDNDGAFDGSDAFPLDPLERFDSDNDSVGNESDNCPLVINTSQIDTDEDGFGDLCDNDDDNDGVPDTEDDFPLDDTRSEASDADGDGWPTEQDPDDNDASNPGTEFIDTDGDGIGNTLDDDDDGDGFADEQDEFPLDINEWLDSDQDGTGNNADTDDDNDQYSDSDEVDAGSDPLNGEDLPDDFDGDFIPDVNDDDIDGDGIANGDDAFDFNPEESVDSDEDGVGDNSDAFPNDPTETNDFDQDMIGDNADNCPMVANPEQTDIDENGVGDVCDQYSFDLNGTWLATEVISFDQNDPKCSVHQSETWFLDIEMNGEMLFIKDADDDDEDDGAEGTVDLAGNIELSPLDDEDDFEAQDASYNKDTGLLTIEYTQTFDKDTATECAVTGTITATQFTDTNEEAAFTDGIAWFEADMEYDATGVSELFFEYGVITNSGPESIFSYDKETETWVTADDEETSDYALTPDGIIADPDIFEVQSFGENGETAIISTGIIDESIDLLATPLAGVMQLGLLEEEFYGVIPKEAVFSEGAVAYLPVVEGLNDVFEFWCDDSFISQINEALVCSNGVVLSWNTDNVELAQSIDDIVNIPGTPADQMHGAIWLGSENGYDVQAYFVSDNGQADGTNLKANIYKSTYDGTAPELYDSVDVTVDMVGDVAAYSFLIPDSLQNFLDIHSEDSMPMVFEDSELEASTIVRRGHKQTAGERDDTGIVFNSIAFNDILAAFNYVDTDGDGIPDPIDDDKDNDGVSNDDDAFPLDDSESNDTDGDGVGDNTDTDIDGDGVVNDDDLDPFDDTVTQAISFTADDLLSSYVQILDGALTEPTLRLGVNDGQRYEFDQGFMSKSDSFGSSFADFNFTAETATLNLYFSNMDSSSFMTVDQMVDIGMIDQQSADNFKAMYGDYQIEVIITTGLTKWQRLESVAPVHRFWQVQEQQYLISPEWEREQLTGSVAVNPFVTESDGALVELTDYSTINTIAWTADELTSSWTLPVNIDLFAENQWDRKQFDIVDFGENNAATSQIFDIELTWAIDSDGLLVLDLGDNLQVTIQKIETFETGVGALIQATDGQSTISSYELLLTQGSSIDIEPLLNRYLQNSFSLTNPDAYDEDGMLANDAFFGYRLETGGSRATRILDGGFNFYNHRDGWDRWFWSEQENGDIELNALWHSYDGVYASCFWETDEECNRWRIRMWRPLQLVGNRLYVLEWEERNNNSFTVPSADEDLYVAIAPRINFYEVYDIDSDKDRVLDSIDNDDDNDGVNDANDEFPFDPNESMDSDGDLIGNNADNDDDNDGVDDKNDAFPLDDSETSDTDMDGIGDNSDDDIDGDGTLNDSDLAPFNEDVGAALAFTSDNLLTKYVFISDGALDEPDIVLGFSNGDTYSFANNVAMKQSAFASLTGGYALANDTLTVDFDTSETLTQYYQVDDLVDMGIIDQQTADNFLEQNGDYFIETNVETQGVTWQLINTDGDQYVFWQISSQTLQIVDDYYRELLFGALDAPAQPFVSDGQIVTLVDYDSLSFTAWTSEELVNNWAMPVKLDFGLEELSQTINADIVTFADNGTGTSSIFGLSFNWQIDNDGLLIITLDTGEVISIAKEAVYDTGIGAYITYEVNGLTYTNYALLVEQEQIGDLNTYTDLFLQNSFSLTDPNAYDDEGMLVDDRVFGWRLENNDSRVTRITNGDFDLSQMYGGWDRWFWEFQENNLVVMTSLRSDSGSFADCDAENDDYCNYWRVRYWQPLATIGDRIYVLEWEEINDAAYNFPSETPVWSINIPPRIQFYQVMDIDSDGDGIVDSLDPDDDNDEVNDENDAYPFDVNMN</sequence>
<feature type="compositionally biased region" description="Acidic residues" evidence="3">
    <location>
        <begin position="573"/>
        <end position="586"/>
    </location>
</feature>
<dbReference type="InterPro" id="IPR028974">
    <property type="entry name" value="TSP_type-3_rpt"/>
</dbReference>
<evidence type="ECO:0008006" key="6">
    <source>
        <dbReference type="Google" id="ProtNLM"/>
    </source>
</evidence>
<feature type="compositionally biased region" description="Acidic residues" evidence="3">
    <location>
        <begin position="776"/>
        <end position="796"/>
    </location>
</feature>
<dbReference type="PROSITE" id="PS00018">
    <property type="entry name" value="EF_HAND_1"/>
    <property type="match status" value="1"/>
</dbReference>
<dbReference type="InterPro" id="IPR018247">
    <property type="entry name" value="EF_Hand_1_Ca_BS"/>
</dbReference>
<feature type="region of interest" description="Disordered" evidence="3">
    <location>
        <begin position="1329"/>
        <end position="1385"/>
    </location>
</feature>
<dbReference type="PANTHER" id="PTHR10199">
    <property type="entry name" value="THROMBOSPONDIN"/>
    <property type="match status" value="1"/>
</dbReference>
<dbReference type="Gene3D" id="4.10.1080.10">
    <property type="entry name" value="TSP type-3 repeat"/>
    <property type="match status" value="7"/>
</dbReference>
<dbReference type="SUPFAM" id="SSF103647">
    <property type="entry name" value="TSP type-3 repeat"/>
    <property type="match status" value="6"/>
</dbReference>
<dbReference type="InterPro" id="IPR003367">
    <property type="entry name" value="Thrombospondin_3-like_rpt"/>
</dbReference>
<feature type="compositionally biased region" description="Acidic residues" evidence="3">
    <location>
        <begin position="804"/>
        <end position="821"/>
    </location>
</feature>
<organism evidence="4 5">
    <name type="scientific">Thalassotalea loyana</name>
    <dbReference type="NCBI Taxonomy" id="280483"/>
    <lineage>
        <taxon>Bacteria</taxon>
        <taxon>Pseudomonadati</taxon>
        <taxon>Pseudomonadota</taxon>
        <taxon>Gammaproteobacteria</taxon>
        <taxon>Alteromonadales</taxon>
        <taxon>Colwelliaceae</taxon>
        <taxon>Thalassotalea</taxon>
    </lineage>
</organism>
<feature type="compositionally biased region" description="Acidic residues" evidence="3">
    <location>
        <begin position="325"/>
        <end position="340"/>
    </location>
</feature>
<dbReference type="EMBL" id="BSSV01000004">
    <property type="protein sequence ID" value="GLX85826.1"/>
    <property type="molecule type" value="Genomic_DNA"/>
</dbReference>
<dbReference type="Proteomes" id="UP001157134">
    <property type="component" value="Unassembled WGS sequence"/>
</dbReference>
<dbReference type="RefSeq" id="WP_284298300.1">
    <property type="nucleotide sequence ID" value="NZ_BSSV01000004.1"/>
</dbReference>